<dbReference type="Pfam" id="PF01083">
    <property type="entry name" value="Cutinase"/>
    <property type="match status" value="1"/>
</dbReference>
<name>A0A1V6Q0G8_9EURO</name>
<feature type="compositionally biased region" description="Gly residues" evidence="13">
    <location>
        <begin position="136"/>
        <end position="145"/>
    </location>
</feature>
<dbReference type="Gene3D" id="3.40.50.1820">
    <property type="entry name" value="alpha/beta hydrolase"/>
    <property type="match status" value="1"/>
</dbReference>
<dbReference type="InterPro" id="IPR043580">
    <property type="entry name" value="CUTINASE_1"/>
</dbReference>
<comment type="similarity">
    <text evidence="2 12">Belongs to the cutinase family.</text>
</comment>
<keyword evidence="5 12" id="KW-0964">Secreted</keyword>
<dbReference type="EMBL" id="MDYN01000020">
    <property type="protein sequence ID" value="OQD82774.1"/>
    <property type="molecule type" value="Genomic_DNA"/>
</dbReference>
<feature type="disulfide bond" evidence="11">
    <location>
        <begin position="474"/>
        <end position="481"/>
    </location>
</feature>
<evidence type="ECO:0000256" key="9">
    <source>
        <dbReference type="ARBA" id="ARBA00034045"/>
    </source>
</evidence>
<dbReference type="GO" id="GO:0050525">
    <property type="term" value="F:cutinase activity"/>
    <property type="evidence" value="ECO:0007669"/>
    <property type="project" value="UniProtKB-UniRule"/>
</dbReference>
<evidence type="ECO:0000256" key="12">
    <source>
        <dbReference type="RuleBase" id="RU361263"/>
    </source>
</evidence>
<dbReference type="Proteomes" id="UP000191672">
    <property type="component" value="Unassembled WGS sequence"/>
</dbReference>
<dbReference type="OrthoDB" id="3225429at2759"/>
<comment type="function">
    <text evidence="12">Catalyzes the hydrolysis of complex carboxylic polyesters found in the cell wall of plants. Degrades cutin, a macromolecule that forms the structure of the plant cuticle.</text>
</comment>
<dbReference type="InterPro" id="IPR029058">
    <property type="entry name" value="AB_hydrolase_fold"/>
</dbReference>
<comment type="subcellular location">
    <subcellularLocation>
        <location evidence="1 12">Secreted</location>
    </subcellularLocation>
</comment>
<gene>
    <name evidence="14" type="ORF">PENANT_c020G05264</name>
</gene>
<comment type="caution">
    <text evidence="14">The sequence shown here is derived from an EMBL/GenBank/DDBJ whole genome shotgun (WGS) entry which is preliminary data.</text>
</comment>
<feature type="region of interest" description="Disordered" evidence="13">
    <location>
        <begin position="132"/>
        <end position="166"/>
    </location>
</feature>
<sequence>MRNTVVLALAGAALCAPTQTLENRQFPGFGSSGSGTEGGLGALASLFPGLGSESGSSSGSGSIFPGLGDLPGLGSSGASSSDTPSLPSFGDLPALGGSGAEPSSTPSLPVPSGLPSFKTGRDVEKRQFDLSSLTSGLGGSTGTSGGLSSLESLLPSMGGSSGSEGLGSIESLIPSLGGSSGTSGGLGALESLIPSIGSSSSSGLGFKVRRDAKEAEKRNVDFSIGSSAGGSADVGANAGAGLGVGINIKARDDDEEDIEKRQFDLSSLTSGLGGSSGTSSGLGALSSLIPSMGSSGSSGSSGFSIPGLSNIPSGSGISSLKAKRQSLLGSSGSITSNDVTENNGCKELTFIFARGSDEMGNMGSVVGPPVASQLKSLTGDKVSVQGVTYAATAESNAAMGANGGPVMAKLVKQALSQCPKTKVVLGGYSQGSMVVHNAANSLSADQVSGAVLFGDPFKAQAVGKLDSSKVKEYCATGDPVCLNGANVMAHLSYGSDAKEAAQFLIKAAGLSTSS</sequence>
<evidence type="ECO:0000313" key="15">
    <source>
        <dbReference type="Proteomes" id="UP000191672"/>
    </source>
</evidence>
<feature type="active site" description="Proton donor/acceptor" evidence="10">
    <location>
        <position position="490"/>
    </location>
</feature>
<reference evidence="15" key="1">
    <citation type="journal article" date="2017" name="Nat. Microbiol.">
        <title>Global analysis of biosynthetic gene clusters reveals vast potential of secondary metabolite production in Penicillium species.</title>
        <authorList>
            <person name="Nielsen J.C."/>
            <person name="Grijseels S."/>
            <person name="Prigent S."/>
            <person name="Ji B."/>
            <person name="Dainat J."/>
            <person name="Nielsen K.F."/>
            <person name="Frisvad J.C."/>
            <person name="Workman M."/>
            <person name="Nielsen J."/>
        </authorList>
    </citation>
    <scope>NUCLEOTIDE SEQUENCE [LARGE SCALE GENOMIC DNA]</scope>
    <source>
        <strain evidence="15">IBT 31811</strain>
    </source>
</reference>
<keyword evidence="15" id="KW-1185">Reference proteome</keyword>
<protein>
    <recommendedName>
        <fullName evidence="3 12">Cutinase</fullName>
        <ecNumber evidence="3 12">3.1.1.74</ecNumber>
    </recommendedName>
</protein>
<dbReference type="PROSITE" id="PS00155">
    <property type="entry name" value="CUTINASE_1"/>
    <property type="match status" value="1"/>
</dbReference>
<evidence type="ECO:0000256" key="1">
    <source>
        <dbReference type="ARBA" id="ARBA00004613"/>
    </source>
</evidence>
<evidence type="ECO:0000256" key="10">
    <source>
        <dbReference type="PIRSR" id="PIRSR611150-1"/>
    </source>
</evidence>
<evidence type="ECO:0000256" key="13">
    <source>
        <dbReference type="SAM" id="MobiDB-lite"/>
    </source>
</evidence>
<comment type="catalytic activity">
    <reaction evidence="9 12">
        <text>cutin + H2O = cutin monomers.</text>
        <dbReference type="EC" id="3.1.1.74"/>
    </reaction>
</comment>
<keyword evidence="7 12" id="KW-0378">Hydrolase</keyword>
<feature type="active site" evidence="10">
    <location>
        <position position="478"/>
    </location>
</feature>
<keyword evidence="4 12" id="KW-0719">Serine esterase</keyword>
<dbReference type="InterPro" id="IPR000675">
    <property type="entry name" value="Cutinase/axe"/>
</dbReference>
<evidence type="ECO:0000313" key="14">
    <source>
        <dbReference type="EMBL" id="OQD82774.1"/>
    </source>
</evidence>
<feature type="compositionally biased region" description="Low complexity" evidence="13">
    <location>
        <begin position="76"/>
        <end position="88"/>
    </location>
</feature>
<evidence type="ECO:0000256" key="6">
    <source>
        <dbReference type="ARBA" id="ARBA00022729"/>
    </source>
</evidence>
<feature type="region of interest" description="Disordered" evidence="13">
    <location>
        <begin position="74"/>
        <end position="119"/>
    </location>
</feature>
<dbReference type="GO" id="GO:0016052">
    <property type="term" value="P:carbohydrate catabolic process"/>
    <property type="evidence" value="ECO:0007669"/>
    <property type="project" value="TreeGrafter"/>
</dbReference>
<keyword evidence="8 11" id="KW-1015">Disulfide bond</keyword>
<evidence type="ECO:0000256" key="5">
    <source>
        <dbReference type="ARBA" id="ARBA00022525"/>
    </source>
</evidence>
<feature type="chain" id="PRO_5010604533" description="Cutinase" evidence="12">
    <location>
        <begin position="21"/>
        <end position="514"/>
    </location>
</feature>
<dbReference type="SMART" id="SM01110">
    <property type="entry name" value="Cutinase"/>
    <property type="match status" value="1"/>
</dbReference>
<dbReference type="PANTHER" id="PTHR48250:SF2">
    <property type="entry name" value="CUTINASE"/>
    <property type="match status" value="1"/>
</dbReference>
<dbReference type="EC" id="3.1.1.74" evidence="3 12"/>
<feature type="active site" description="Nucleophile" evidence="10">
    <location>
        <position position="429"/>
    </location>
</feature>
<feature type="compositionally biased region" description="Low complexity" evidence="13">
    <location>
        <begin position="146"/>
        <end position="158"/>
    </location>
</feature>
<evidence type="ECO:0000256" key="7">
    <source>
        <dbReference type="ARBA" id="ARBA00022801"/>
    </source>
</evidence>
<dbReference type="PANTHER" id="PTHR48250">
    <property type="entry name" value="CUTINASE 2-RELATED"/>
    <property type="match status" value="1"/>
</dbReference>
<accession>A0A1V6Q0G8</accession>
<dbReference type="GO" id="GO:0017000">
    <property type="term" value="P:antibiotic biosynthetic process"/>
    <property type="evidence" value="ECO:0007669"/>
    <property type="project" value="UniProtKB-ARBA"/>
</dbReference>
<feature type="signal peptide" evidence="12">
    <location>
        <begin position="1"/>
        <end position="20"/>
    </location>
</feature>
<dbReference type="InterPro" id="IPR011150">
    <property type="entry name" value="Cutinase_monf"/>
</dbReference>
<dbReference type="GO" id="GO:0072330">
    <property type="term" value="P:monocarboxylic acid biosynthetic process"/>
    <property type="evidence" value="ECO:0007669"/>
    <property type="project" value="UniProtKB-ARBA"/>
</dbReference>
<evidence type="ECO:0000256" key="3">
    <source>
        <dbReference type="ARBA" id="ARBA00013095"/>
    </source>
</evidence>
<proteinExistence type="inferred from homology"/>
<dbReference type="AlphaFoldDB" id="A0A1V6Q0G8"/>
<evidence type="ECO:0000256" key="4">
    <source>
        <dbReference type="ARBA" id="ARBA00022487"/>
    </source>
</evidence>
<feature type="disulfide bond" evidence="11">
    <location>
        <begin position="345"/>
        <end position="418"/>
    </location>
</feature>
<dbReference type="STRING" id="416450.A0A1V6Q0G8"/>
<organism evidence="14 15">
    <name type="scientific">Penicillium antarcticum</name>
    <dbReference type="NCBI Taxonomy" id="416450"/>
    <lineage>
        <taxon>Eukaryota</taxon>
        <taxon>Fungi</taxon>
        <taxon>Dikarya</taxon>
        <taxon>Ascomycota</taxon>
        <taxon>Pezizomycotina</taxon>
        <taxon>Eurotiomycetes</taxon>
        <taxon>Eurotiomycetidae</taxon>
        <taxon>Eurotiales</taxon>
        <taxon>Aspergillaceae</taxon>
        <taxon>Penicillium</taxon>
    </lineage>
</organism>
<evidence type="ECO:0000256" key="8">
    <source>
        <dbReference type="ARBA" id="ARBA00023157"/>
    </source>
</evidence>
<dbReference type="SUPFAM" id="SSF53474">
    <property type="entry name" value="alpha/beta-Hydrolases"/>
    <property type="match status" value="1"/>
</dbReference>
<dbReference type="GO" id="GO:0005576">
    <property type="term" value="C:extracellular region"/>
    <property type="evidence" value="ECO:0007669"/>
    <property type="project" value="UniProtKB-SubCell"/>
</dbReference>
<keyword evidence="6 12" id="KW-0732">Signal</keyword>
<evidence type="ECO:0000256" key="2">
    <source>
        <dbReference type="ARBA" id="ARBA00007534"/>
    </source>
</evidence>
<evidence type="ECO:0000256" key="11">
    <source>
        <dbReference type="PIRSR" id="PIRSR611150-2"/>
    </source>
</evidence>